<comment type="caution">
    <text evidence="1">The sequence shown here is derived from an EMBL/GenBank/DDBJ whole genome shotgun (WGS) entry which is preliminary data.</text>
</comment>
<dbReference type="AlphaFoldDB" id="A0A662D9A3"/>
<sequence length="124" mass="14260">MAEKKKKRGLLFCVCLGTCPSFKDTNEYEVLNVIRREKLVDWVGIHPQLCSTDGDEYLKTLLSNSNVDELYVAGCDPVMQKKMFRDAFDAAGFDRDKHIGIEVRNMKTEEVIETIKKAIQERDK</sequence>
<accession>A0A662D9A3</accession>
<name>A0A662D9A3_UNCAE</name>
<evidence type="ECO:0000313" key="1">
    <source>
        <dbReference type="EMBL" id="RLE12320.1"/>
    </source>
</evidence>
<reference evidence="1 2" key="1">
    <citation type="submission" date="2018-06" db="EMBL/GenBank/DDBJ databases">
        <title>Extensive metabolic versatility and redundancy in microbially diverse, dynamic hydrothermal sediments.</title>
        <authorList>
            <person name="Dombrowski N."/>
            <person name="Teske A."/>
            <person name="Baker B.J."/>
        </authorList>
    </citation>
    <scope>NUCLEOTIDE SEQUENCE [LARGE SCALE GENOMIC DNA]</scope>
    <source>
        <strain evidence="1">B19_G9</strain>
    </source>
</reference>
<proteinExistence type="predicted"/>
<organism evidence="1 2">
    <name type="scientific">Aerophobetes bacterium</name>
    <dbReference type="NCBI Taxonomy" id="2030807"/>
    <lineage>
        <taxon>Bacteria</taxon>
        <taxon>Candidatus Aerophobota</taxon>
    </lineage>
</organism>
<protein>
    <submittedName>
        <fullName evidence="1">Heterodisulfide reductase subunit A-like protein</fullName>
    </submittedName>
</protein>
<dbReference type="EMBL" id="QMQB01000167">
    <property type="protein sequence ID" value="RLE12320.1"/>
    <property type="molecule type" value="Genomic_DNA"/>
</dbReference>
<gene>
    <name evidence="1" type="ORF">DRI96_04730</name>
</gene>
<dbReference type="Proteomes" id="UP000267654">
    <property type="component" value="Unassembled WGS sequence"/>
</dbReference>
<evidence type="ECO:0000313" key="2">
    <source>
        <dbReference type="Proteomes" id="UP000267654"/>
    </source>
</evidence>